<dbReference type="SUPFAM" id="SSF53850">
    <property type="entry name" value="Periplasmic binding protein-like II"/>
    <property type="match status" value="1"/>
</dbReference>
<dbReference type="Proteomes" id="UP001321018">
    <property type="component" value="Unassembled WGS sequence"/>
</dbReference>
<dbReference type="Gene3D" id="3.40.190.10">
    <property type="entry name" value="Periplasmic binding protein-like II"/>
    <property type="match status" value="1"/>
</dbReference>
<gene>
    <name evidence="6" type="ORF">OB960_14280</name>
</gene>
<dbReference type="PANTHER" id="PTHR30290">
    <property type="entry name" value="PERIPLASMIC BINDING COMPONENT OF ABC TRANSPORTER"/>
    <property type="match status" value="1"/>
</dbReference>
<evidence type="ECO:0000259" key="5">
    <source>
        <dbReference type="Pfam" id="PF00496"/>
    </source>
</evidence>
<dbReference type="AlphaFoldDB" id="A0AAP2Z0G1"/>
<protein>
    <submittedName>
        <fullName evidence="6">ABC transporter substrate-binding protein</fullName>
    </submittedName>
</protein>
<reference evidence="6" key="1">
    <citation type="submission" date="2022-09" db="EMBL/GenBank/DDBJ databases">
        <title>Enrichment on poylsaccharides allowed isolation of novel metabolic and taxonomic groups of Haloarchaea.</title>
        <authorList>
            <person name="Sorokin D.Y."/>
            <person name="Elcheninov A.G."/>
            <person name="Khizhniak T.V."/>
            <person name="Kolganova T.V."/>
            <person name="Kublanov I.V."/>
        </authorList>
    </citation>
    <scope>NUCLEOTIDE SEQUENCE</scope>
    <source>
        <strain evidence="6">AArc-xg1-1</strain>
    </source>
</reference>
<evidence type="ECO:0000256" key="2">
    <source>
        <dbReference type="ARBA" id="ARBA00022448"/>
    </source>
</evidence>
<name>A0AAP2Z0G1_9EURY</name>
<dbReference type="RefSeq" id="WP_338004387.1">
    <property type="nucleotide sequence ID" value="NZ_JAOPKA010000009.1"/>
</dbReference>
<dbReference type="EMBL" id="JAOPKA010000009">
    <property type="protein sequence ID" value="MCU4742562.1"/>
    <property type="molecule type" value="Genomic_DNA"/>
</dbReference>
<evidence type="ECO:0000313" key="6">
    <source>
        <dbReference type="EMBL" id="MCU4742562.1"/>
    </source>
</evidence>
<feature type="compositionally biased region" description="Gly residues" evidence="4">
    <location>
        <begin position="26"/>
        <end position="41"/>
    </location>
</feature>
<organism evidence="6 7">
    <name type="scientific">Natronoglomus mannanivorans</name>
    <dbReference type="NCBI Taxonomy" id="2979990"/>
    <lineage>
        <taxon>Archaea</taxon>
        <taxon>Methanobacteriati</taxon>
        <taxon>Methanobacteriota</taxon>
        <taxon>Stenosarchaea group</taxon>
        <taxon>Halobacteria</taxon>
        <taxon>Halobacteriales</taxon>
        <taxon>Natrialbaceae</taxon>
        <taxon>Natronoglomus</taxon>
    </lineage>
</organism>
<feature type="domain" description="Solute-binding protein family 5" evidence="5">
    <location>
        <begin position="102"/>
        <end position="487"/>
    </location>
</feature>
<comment type="caution">
    <text evidence="6">The sequence shown here is derived from an EMBL/GenBank/DDBJ whole genome shotgun (WGS) entry which is preliminary data.</text>
</comment>
<proteinExistence type="inferred from homology"/>
<dbReference type="PANTHER" id="PTHR30290:SF9">
    <property type="entry name" value="OLIGOPEPTIDE-BINDING PROTEIN APPA"/>
    <property type="match status" value="1"/>
</dbReference>
<sequence length="612" mass="68711">MALKSGLVGGAAALAGCIGGDSDDGNGNGNGNGNGDPGAGAGDPVDERVDERFTMSLHRGTYNMSNASWNPYDPNSAMANFDPPGLIYDPVLIHYQSHDTFQGVIADDWEKDGESVLVEFNDNWEWHDGDSVTVNDWATDLDIRFAISDITSPDSPASSYISDYEVVDDYAIRFDLHDDYSLESLLVNELAAHIMIKEDVGSPSFGDWRDDLQDAVSDEDTQVVSEFQEWSPDIDEVVGNGPFELKEVTDTTFVTEVYDGHPNADNIYFTEYAIEHHEDQVLALMEENVDGISLNLPESPDVMEQLPDHYEINRDYDHLWSILFNFGNYDFPNSPVENPSNQPITADERVRKAIAYALDREQIWASVPEEYELYELPPTFLNQTAVDEGLVDIEGYDNYDTDQDRAVELMEEAGYQRDDGQWYDEDDESAELALLAQSGTSVQVDALDSVQHQLNDFGFDASLNAVDEASYGEGRLNGDHDILFDNHPVFSIMGLTFVDFVWDWFSQLNHADYENTDWEVPAEIGNPDSDTTEVNVMDQIDQLHLTGDNEHLRQLTWWYNQALPMYGCVIAGDYGAIRSEDWHVDAPDEMLDNRVGEFNLVKVPDGELIPRQ</sequence>
<dbReference type="Pfam" id="PF00496">
    <property type="entry name" value="SBP_bac_5"/>
    <property type="match status" value="1"/>
</dbReference>
<feature type="region of interest" description="Disordered" evidence="4">
    <location>
        <begin position="26"/>
        <end position="46"/>
    </location>
</feature>
<dbReference type="GO" id="GO:0015833">
    <property type="term" value="P:peptide transport"/>
    <property type="evidence" value="ECO:0007669"/>
    <property type="project" value="TreeGrafter"/>
</dbReference>
<accession>A0AAP2Z0G1</accession>
<dbReference type="PROSITE" id="PS51257">
    <property type="entry name" value="PROKAR_LIPOPROTEIN"/>
    <property type="match status" value="1"/>
</dbReference>
<comment type="similarity">
    <text evidence="1">Belongs to the bacterial solute-binding protein 5 family.</text>
</comment>
<evidence type="ECO:0000313" key="7">
    <source>
        <dbReference type="Proteomes" id="UP001321018"/>
    </source>
</evidence>
<keyword evidence="2" id="KW-0813">Transport</keyword>
<evidence type="ECO:0000256" key="4">
    <source>
        <dbReference type="SAM" id="MobiDB-lite"/>
    </source>
</evidence>
<dbReference type="GO" id="GO:1904680">
    <property type="term" value="F:peptide transmembrane transporter activity"/>
    <property type="evidence" value="ECO:0007669"/>
    <property type="project" value="TreeGrafter"/>
</dbReference>
<evidence type="ECO:0000256" key="3">
    <source>
        <dbReference type="ARBA" id="ARBA00022729"/>
    </source>
</evidence>
<dbReference type="Gene3D" id="3.10.105.10">
    <property type="entry name" value="Dipeptide-binding Protein, Domain 3"/>
    <property type="match status" value="1"/>
</dbReference>
<dbReference type="InterPro" id="IPR000914">
    <property type="entry name" value="SBP_5_dom"/>
</dbReference>
<keyword evidence="3" id="KW-0732">Signal</keyword>
<dbReference type="InterPro" id="IPR039424">
    <property type="entry name" value="SBP_5"/>
</dbReference>
<evidence type="ECO:0000256" key="1">
    <source>
        <dbReference type="ARBA" id="ARBA00005695"/>
    </source>
</evidence>